<dbReference type="AlphaFoldDB" id="A0A1A8C2M1"/>
<proteinExistence type="predicted"/>
<protein>
    <submittedName>
        <fullName evidence="1">ADP-ribosylation factor-like 6</fullName>
    </submittedName>
</protein>
<reference evidence="1" key="1">
    <citation type="submission" date="2016-05" db="EMBL/GenBank/DDBJ databases">
        <authorList>
            <person name="Lavstsen T."/>
            <person name="Jespersen J.S."/>
        </authorList>
    </citation>
    <scope>NUCLEOTIDE SEQUENCE</scope>
    <source>
        <tissue evidence="1">Brain</tissue>
    </source>
</reference>
<name>A0A1A8C2M1_NOTKA</name>
<organism evidence="1">
    <name type="scientific">Nothobranchius kadleci</name>
    <name type="common">African annual killifish</name>
    <dbReference type="NCBI Taxonomy" id="1051664"/>
    <lineage>
        <taxon>Eukaryota</taxon>
        <taxon>Metazoa</taxon>
        <taxon>Chordata</taxon>
        <taxon>Craniata</taxon>
        <taxon>Vertebrata</taxon>
        <taxon>Euteleostomi</taxon>
        <taxon>Actinopterygii</taxon>
        <taxon>Neopterygii</taxon>
        <taxon>Teleostei</taxon>
        <taxon>Neoteleostei</taxon>
        <taxon>Acanthomorphata</taxon>
        <taxon>Ovalentaria</taxon>
        <taxon>Atherinomorphae</taxon>
        <taxon>Cyprinodontiformes</taxon>
        <taxon>Nothobranchiidae</taxon>
        <taxon>Nothobranchius</taxon>
    </lineage>
</organism>
<dbReference type="EMBL" id="HADZ01009863">
    <property type="protein sequence ID" value="SBP73804.1"/>
    <property type="molecule type" value="Transcribed_RNA"/>
</dbReference>
<accession>A0A1A8C2M1</accession>
<sequence length="74" mass="8549">PPGLLGQMEAWWIRSWTARVQLKSSENLFSVDLTVNRRPCCFSVPAMPTKERVCRKGWTGCKTKLHNRIKTMNT</sequence>
<gene>
    <name evidence="1" type="primary">ARL6</name>
</gene>
<evidence type="ECO:0000313" key="1">
    <source>
        <dbReference type="EMBL" id="SBP73804.1"/>
    </source>
</evidence>
<reference evidence="1" key="2">
    <citation type="submission" date="2016-06" db="EMBL/GenBank/DDBJ databases">
        <title>The genome of a short-lived fish provides insights into sex chromosome evolution and the genetic control of aging.</title>
        <authorList>
            <person name="Reichwald K."/>
            <person name="Felder M."/>
            <person name="Petzold A."/>
            <person name="Koch P."/>
            <person name="Groth M."/>
            <person name="Platzer M."/>
        </authorList>
    </citation>
    <scope>NUCLEOTIDE SEQUENCE</scope>
    <source>
        <tissue evidence="1">Brain</tissue>
    </source>
</reference>
<feature type="non-terminal residue" evidence="1">
    <location>
        <position position="74"/>
    </location>
</feature>
<feature type="non-terminal residue" evidence="1">
    <location>
        <position position="1"/>
    </location>
</feature>